<organism evidence="3 4">
    <name type="scientific">Fundicoccus culcitae</name>
    <dbReference type="NCBI Taxonomy" id="2969821"/>
    <lineage>
        <taxon>Bacteria</taxon>
        <taxon>Bacillati</taxon>
        <taxon>Bacillota</taxon>
        <taxon>Bacilli</taxon>
        <taxon>Lactobacillales</taxon>
        <taxon>Aerococcaceae</taxon>
        <taxon>Fundicoccus</taxon>
    </lineage>
</organism>
<dbReference type="Proteomes" id="UP001315967">
    <property type="component" value="Chromosome"/>
</dbReference>
<dbReference type="RefSeq" id="WP_313792966.1">
    <property type="nucleotide sequence ID" value="NZ_CP102453.1"/>
</dbReference>
<dbReference type="EMBL" id="CP102453">
    <property type="protein sequence ID" value="UUX33464.1"/>
    <property type="molecule type" value="Genomic_DNA"/>
</dbReference>
<keyword evidence="4" id="KW-1185">Reference proteome</keyword>
<evidence type="ECO:0000313" key="3">
    <source>
        <dbReference type="EMBL" id="UUX33464.1"/>
    </source>
</evidence>
<sequence length="243" mass="27316">MRHQKNFVRLPLEGVANCRDLGGYPTNNQQVIRWQSLIRSSDLGTATEADLAFLYDYGVRHIIDLRTPRELTVHPNPAKDVERIHYHHVSLLDYSALSQAEIKARRLQPTYLRDIYLAMIEEKTLLKEVLTIIAQSNPKEAVLFHCSGGKDRTGIVAMLLLGLAGVSLQDIMTNYEVSYTNLTFSANQAALTDIPMNTLGSNPENIKQAYQHVLAHYGSFEGYFEALGFSAAAIERVVQRLVE</sequence>
<protein>
    <submittedName>
        <fullName evidence="3">Tyrosine-protein phosphatase</fullName>
    </submittedName>
</protein>
<dbReference type="PANTHER" id="PTHR31126">
    <property type="entry name" value="TYROSINE-PROTEIN PHOSPHATASE"/>
    <property type="match status" value="1"/>
</dbReference>
<dbReference type="InterPro" id="IPR029021">
    <property type="entry name" value="Prot-tyrosine_phosphatase-like"/>
</dbReference>
<evidence type="ECO:0000259" key="2">
    <source>
        <dbReference type="PROSITE" id="PS50056"/>
    </source>
</evidence>
<feature type="domain" description="Tyrosine specific protein phosphatases" evidence="2">
    <location>
        <begin position="123"/>
        <end position="190"/>
    </location>
</feature>
<dbReference type="InterPro" id="IPR000387">
    <property type="entry name" value="Tyr_Pase_dom"/>
</dbReference>
<gene>
    <name evidence="3" type="ORF">NRE15_11220</name>
</gene>
<dbReference type="PROSITE" id="PS00383">
    <property type="entry name" value="TYR_PHOSPHATASE_1"/>
    <property type="match status" value="1"/>
</dbReference>
<reference evidence="3 4" key="1">
    <citation type="submission" date="2022-08" db="EMBL/GenBank/DDBJ databases">
        <title>Aerococcaceae sp. nov isolated from spoiled eye mask.</title>
        <authorList>
            <person name="Zhou G."/>
            <person name="Xie X.-B."/>
            <person name="Shi Q.-S."/>
            <person name="Wang Y.-S."/>
            <person name="Wen X."/>
            <person name="Peng H."/>
            <person name="Yang X.-J."/>
            <person name="Tao H.-B."/>
            <person name="Huang X.-M."/>
        </authorList>
    </citation>
    <scope>NUCLEOTIDE SEQUENCE [LARGE SCALE GENOMIC DNA]</scope>
    <source>
        <strain evidence="4">DM20194951</strain>
    </source>
</reference>
<dbReference type="PROSITE" id="PS50056">
    <property type="entry name" value="TYR_PHOSPHATASE_2"/>
    <property type="match status" value="1"/>
</dbReference>
<proteinExistence type="inferred from homology"/>
<dbReference type="Gene3D" id="3.90.190.10">
    <property type="entry name" value="Protein tyrosine phosphatase superfamily"/>
    <property type="match status" value="1"/>
</dbReference>
<dbReference type="Pfam" id="PF13350">
    <property type="entry name" value="Y_phosphatase3"/>
    <property type="match status" value="1"/>
</dbReference>
<accession>A0ABY5P4I9</accession>
<comment type="similarity">
    <text evidence="1">Belongs to the protein-tyrosine phosphatase family.</text>
</comment>
<dbReference type="SUPFAM" id="SSF52799">
    <property type="entry name" value="(Phosphotyrosine protein) phosphatases II"/>
    <property type="match status" value="1"/>
</dbReference>
<dbReference type="InterPro" id="IPR026893">
    <property type="entry name" value="Tyr/Ser_Pase_IphP-type"/>
</dbReference>
<name>A0ABY5P4I9_9LACT</name>
<evidence type="ECO:0000313" key="4">
    <source>
        <dbReference type="Proteomes" id="UP001315967"/>
    </source>
</evidence>
<dbReference type="InterPro" id="IPR016130">
    <property type="entry name" value="Tyr_Pase_AS"/>
</dbReference>
<evidence type="ECO:0000256" key="1">
    <source>
        <dbReference type="ARBA" id="ARBA00009580"/>
    </source>
</evidence>
<dbReference type="PANTHER" id="PTHR31126:SF1">
    <property type="entry name" value="TYROSINE SPECIFIC PROTEIN PHOSPHATASES DOMAIN-CONTAINING PROTEIN"/>
    <property type="match status" value="1"/>
</dbReference>